<dbReference type="InterPro" id="IPR029063">
    <property type="entry name" value="SAM-dependent_MTases_sf"/>
</dbReference>
<sequence>MSEQDVNEALATAAIRVALDQAGESVATARTLLPGARARAEVTDALLGAAIRSVPRWHFAMLNDLERNDAFAVALERVVPRGAHVLDIGSGTGLLAMMAVKAGAGAVTTCEVNPVLAAVAEQIIAAHGLSDRIAVVPKLSTDLVVGVDLPRRADVVVSEIVDCGLVGEGVLPTVRHAREHLLEPGGVLLPESAVLYGALLDSQAVDGLNRVQSAAGLDVRLLNALATRGHFPVRLPTWPHRLLSASTEIAGFDFATGALTDEEVVVDFEVTESGTAHGLAVWFELRLGGGIALRNAPDNLASHWMQAFVPFAEPVGHAAGARLRIVFSWTGGRLSARQLDFVRAAEGIS</sequence>
<dbReference type="InterPro" id="IPR025799">
    <property type="entry name" value="Arg_MeTrfase"/>
</dbReference>
<keyword evidence="2" id="KW-0808">Transferase</keyword>
<protein>
    <recommendedName>
        <fullName evidence="4">Protein arginine N-methyltransferase domain-containing protein</fullName>
    </recommendedName>
</protein>
<comment type="caution">
    <text evidence="5">The sequence shown here is derived from an EMBL/GenBank/DDBJ whole genome shotgun (WGS) entry which is preliminary data.</text>
</comment>
<gene>
    <name evidence="5" type="ORF">Aglo03_42520</name>
</gene>
<dbReference type="Gene3D" id="2.70.160.11">
    <property type="entry name" value="Hnrnp arginine n-methyltransferase1"/>
    <property type="match status" value="1"/>
</dbReference>
<name>A0A9W6QM45_9PSEU</name>
<keyword evidence="1" id="KW-0489">Methyltransferase</keyword>
<evidence type="ECO:0000256" key="3">
    <source>
        <dbReference type="ARBA" id="ARBA00022691"/>
    </source>
</evidence>
<evidence type="ECO:0000259" key="4">
    <source>
        <dbReference type="Pfam" id="PF22528"/>
    </source>
</evidence>
<dbReference type="InterPro" id="IPR055135">
    <property type="entry name" value="PRMT_dom"/>
</dbReference>
<dbReference type="Pfam" id="PF06325">
    <property type="entry name" value="PrmA"/>
    <property type="match status" value="1"/>
</dbReference>
<dbReference type="SUPFAM" id="SSF53335">
    <property type="entry name" value="S-adenosyl-L-methionine-dependent methyltransferases"/>
    <property type="match status" value="1"/>
</dbReference>
<dbReference type="Gene3D" id="3.40.50.150">
    <property type="entry name" value="Vaccinia Virus protein VP39"/>
    <property type="match status" value="1"/>
</dbReference>
<dbReference type="PROSITE" id="PS51678">
    <property type="entry name" value="SAM_MT_PRMT"/>
    <property type="match status" value="1"/>
</dbReference>
<keyword evidence="3" id="KW-0949">S-adenosyl-L-methionine</keyword>
<organism evidence="5 6">
    <name type="scientific">Actinokineospora globicatena</name>
    <dbReference type="NCBI Taxonomy" id="103729"/>
    <lineage>
        <taxon>Bacteria</taxon>
        <taxon>Bacillati</taxon>
        <taxon>Actinomycetota</taxon>
        <taxon>Actinomycetes</taxon>
        <taxon>Pseudonocardiales</taxon>
        <taxon>Pseudonocardiaceae</taxon>
        <taxon>Actinokineospora</taxon>
    </lineage>
</organism>
<dbReference type="Pfam" id="PF22528">
    <property type="entry name" value="PRMT_C"/>
    <property type="match status" value="1"/>
</dbReference>
<feature type="domain" description="Protein arginine N-methyltransferase" evidence="4">
    <location>
        <begin position="193"/>
        <end position="341"/>
    </location>
</feature>
<dbReference type="GO" id="GO:0042054">
    <property type="term" value="F:histone methyltransferase activity"/>
    <property type="evidence" value="ECO:0007669"/>
    <property type="project" value="TreeGrafter"/>
</dbReference>
<keyword evidence="6" id="KW-1185">Reference proteome</keyword>
<dbReference type="Proteomes" id="UP001165042">
    <property type="component" value="Unassembled WGS sequence"/>
</dbReference>
<dbReference type="GO" id="GO:0032259">
    <property type="term" value="P:methylation"/>
    <property type="evidence" value="ECO:0007669"/>
    <property type="project" value="UniProtKB-KW"/>
</dbReference>
<evidence type="ECO:0000256" key="1">
    <source>
        <dbReference type="ARBA" id="ARBA00022603"/>
    </source>
</evidence>
<reference evidence="5" key="1">
    <citation type="submission" date="2023-02" db="EMBL/GenBank/DDBJ databases">
        <title>Actinokineospora globicatena NBRC 15670.</title>
        <authorList>
            <person name="Ichikawa N."/>
            <person name="Sato H."/>
            <person name="Tonouchi N."/>
        </authorList>
    </citation>
    <scope>NUCLEOTIDE SEQUENCE</scope>
    <source>
        <strain evidence="5">NBRC 15670</strain>
    </source>
</reference>
<evidence type="ECO:0000256" key="2">
    <source>
        <dbReference type="ARBA" id="ARBA00022679"/>
    </source>
</evidence>
<dbReference type="AlphaFoldDB" id="A0A9W6QM45"/>
<dbReference type="PANTHER" id="PTHR11006">
    <property type="entry name" value="PROTEIN ARGININE N-METHYLTRANSFERASE"/>
    <property type="match status" value="1"/>
</dbReference>
<evidence type="ECO:0000313" key="6">
    <source>
        <dbReference type="Proteomes" id="UP001165042"/>
    </source>
</evidence>
<dbReference type="EMBL" id="BSSD01000006">
    <property type="protein sequence ID" value="GLW93436.1"/>
    <property type="molecule type" value="Genomic_DNA"/>
</dbReference>
<dbReference type="GO" id="GO:0016274">
    <property type="term" value="F:protein-arginine N-methyltransferase activity"/>
    <property type="evidence" value="ECO:0007669"/>
    <property type="project" value="InterPro"/>
</dbReference>
<evidence type="ECO:0000313" key="5">
    <source>
        <dbReference type="EMBL" id="GLW93436.1"/>
    </source>
</evidence>
<proteinExistence type="predicted"/>
<dbReference type="CDD" id="cd02440">
    <property type="entry name" value="AdoMet_MTases"/>
    <property type="match status" value="1"/>
</dbReference>
<accession>A0A9W6QM45</accession>
<dbReference type="PANTHER" id="PTHR11006:SF4">
    <property type="entry name" value="PROTEIN ARGININE N-METHYLTRANSFERASE 7"/>
    <property type="match status" value="1"/>
</dbReference>